<dbReference type="InterPro" id="IPR009078">
    <property type="entry name" value="Ferritin-like_SF"/>
</dbReference>
<keyword evidence="3" id="KW-1185">Reference proteome</keyword>
<dbReference type="InterPro" id="IPR016920">
    <property type="entry name" value="UCP029477"/>
</dbReference>
<feature type="domain" description="DUF2383" evidence="1">
    <location>
        <begin position="6"/>
        <end position="114"/>
    </location>
</feature>
<name>A0ABW3J1D9_9FLAO</name>
<dbReference type="NCBIfam" id="TIGR02284">
    <property type="entry name" value="PA2169 family four-helix-bundle protein"/>
    <property type="match status" value="1"/>
</dbReference>
<dbReference type="SUPFAM" id="SSF47240">
    <property type="entry name" value="Ferritin-like"/>
    <property type="match status" value="1"/>
</dbReference>
<dbReference type="EMBL" id="JBHTIZ010000013">
    <property type="protein sequence ID" value="MFD0984049.1"/>
    <property type="molecule type" value="Genomic_DNA"/>
</dbReference>
<organism evidence="2 3">
    <name type="scientific">Flavobacterium myungsuense</name>
    <dbReference type="NCBI Taxonomy" id="651823"/>
    <lineage>
        <taxon>Bacteria</taxon>
        <taxon>Pseudomonadati</taxon>
        <taxon>Bacteroidota</taxon>
        <taxon>Flavobacteriia</taxon>
        <taxon>Flavobacteriales</taxon>
        <taxon>Flavobacteriaceae</taxon>
        <taxon>Flavobacterium</taxon>
    </lineage>
</organism>
<dbReference type="Gene3D" id="1.20.1260.10">
    <property type="match status" value="1"/>
</dbReference>
<accession>A0ABW3J1D9</accession>
<protein>
    <submittedName>
        <fullName evidence="2">PA2169 family four-helix-bundle protein</fullName>
    </submittedName>
</protein>
<evidence type="ECO:0000313" key="2">
    <source>
        <dbReference type="EMBL" id="MFD0984049.1"/>
    </source>
</evidence>
<reference evidence="3" key="1">
    <citation type="journal article" date="2019" name="Int. J. Syst. Evol. Microbiol.">
        <title>The Global Catalogue of Microorganisms (GCM) 10K type strain sequencing project: providing services to taxonomists for standard genome sequencing and annotation.</title>
        <authorList>
            <consortium name="The Broad Institute Genomics Platform"/>
            <consortium name="The Broad Institute Genome Sequencing Center for Infectious Disease"/>
            <person name="Wu L."/>
            <person name="Ma J."/>
        </authorList>
    </citation>
    <scope>NUCLEOTIDE SEQUENCE [LARGE SCALE GENOMIC DNA]</scope>
    <source>
        <strain evidence="3">CECT 7649</strain>
    </source>
</reference>
<dbReference type="PIRSF" id="PIRSF029477">
    <property type="entry name" value="UCP029477"/>
    <property type="match status" value="1"/>
</dbReference>
<dbReference type="Pfam" id="PF09537">
    <property type="entry name" value="DUF2383"/>
    <property type="match status" value="1"/>
</dbReference>
<proteinExistence type="predicted"/>
<sequence>MENEKIIEALNSLIVINNDRIEGYKTANEETNETDLKMLFSDLMQTSVECRKELVAEVKKLDGTPDEGTRTTGKFFRVWMDVKAALTGNDRKSILDSCEYGEDAALKTYKNVLSDNHEDHEDINWKQQEMLNKQYALLKADHDKVKQLRDTIANEKQHTE</sequence>
<dbReference type="InterPro" id="IPR019052">
    <property type="entry name" value="DUF2383"/>
</dbReference>
<evidence type="ECO:0000259" key="1">
    <source>
        <dbReference type="Pfam" id="PF09537"/>
    </source>
</evidence>
<gene>
    <name evidence="2" type="ORF">ACFQ0S_06105</name>
</gene>
<dbReference type="InterPro" id="IPR011971">
    <property type="entry name" value="CHP02284"/>
</dbReference>
<comment type="caution">
    <text evidence="2">The sequence shown here is derived from an EMBL/GenBank/DDBJ whole genome shotgun (WGS) entry which is preliminary data.</text>
</comment>
<dbReference type="RefSeq" id="WP_379756329.1">
    <property type="nucleotide sequence ID" value="NZ_JBHSYB010000025.1"/>
</dbReference>
<evidence type="ECO:0000313" key="3">
    <source>
        <dbReference type="Proteomes" id="UP001597051"/>
    </source>
</evidence>
<dbReference type="Proteomes" id="UP001597051">
    <property type="component" value="Unassembled WGS sequence"/>
</dbReference>
<dbReference type="InterPro" id="IPR012347">
    <property type="entry name" value="Ferritin-like"/>
</dbReference>